<organism evidence="1 2">
    <name type="scientific">Coccomyxa subellipsoidea (strain C-169)</name>
    <name type="common">Green microalga</name>
    <dbReference type="NCBI Taxonomy" id="574566"/>
    <lineage>
        <taxon>Eukaryota</taxon>
        <taxon>Viridiplantae</taxon>
        <taxon>Chlorophyta</taxon>
        <taxon>core chlorophytes</taxon>
        <taxon>Trebouxiophyceae</taxon>
        <taxon>Trebouxiophyceae incertae sedis</taxon>
        <taxon>Coccomyxaceae</taxon>
        <taxon>Coccomyxa</taxon>
        <taxon>Coccomyxa subellipsoidea</taxon>
    </lineage>
</organism>
<reference evidence="1 2" key="1">
    <citation type="journal article" date="2012" name="Genome Biol.">
        <title>The genome of the polar eukaryotic microalga coccomyxa subellipsoidea reveals traits of cold adaptation.</title>
        <authorList>
            <person name="Blanc G."/>
            <person name="Agarkova I."/>
            <person name="Grimwood J."/>
            <person name="Kuo A."/>
            <person name="Brueggeman A."/>
            <person name="Dunigan D."/>
            <person name="Gurnon J."/>
            <person name="Ladunga I."/>
            <person name="Lindquist E."/>
            <person name="Lucas S."/>
            <person name="Pangilinan J."/>
            <person name="Proschold T."/>
            <person name="Salamov A."/>
            <person name="Schmutz J."/>
            <person name="Weeks D."/>
            <person name="Yamada T."/>
            <person name="Claverie J.M."/>
            <person name="Grigoriev I."/>
            <person name="Van Etten J."/>
            <person name="Lomsadze A."/>
            <person name="Borodovsky M."/>
        </authorList>
    </citation>
    <scope>NUCLEOTIDE SEQUENCE [LARGE SCALE GENOMIC DNA]</scope>
    <source>
        <strain evidence="1 2">C-169</strain>
    </source>
</reference>
<dbReference type="Proteomes" id="UP000007264">
    <property type="component" value="Unassembled WGS sequence"/>
</dbReference>
<name>I0Z9Y5_COCSC</name>
<dbReference type="RefSeq" id="XP_005651998.1">
    <property type="nucleotide sequence ID" value="XM_005651941.1"/>
</dbReference>
<gene>
    <name evidence="1" type="ORF">COCSUDRAFT_55460</name>
</gene>
<keyword evidence="2" id="KW-1185">Reference proteome</keyword>
<sequence length="119" mass="12908">MRHRLQAVEVSGSKPLPCSGKAVAIYGNCPAETKFTLPVASTQSSCAEELARVGWLTIGHLATHGFAVQVKLLRADKPQLRDRKEGGWLSYHVAGGAITLLDKGDEPKEGERRRGPLDF</sequence>
<evidence type="ECO:0000313" key="1">
    <source>
        <dbReference type="EMBL" id="EIE27454.1"/>
    </source>
</evidence>
<dbReference type="AlphaFoldDB" id="I0Z9Y5"/>
<proteinExistence type="predicted"/>
<dbReference type="EMBL" id="AGSI01000001">
    <property type="protein sequence ID" value="EIE27454.1"/>
    <property type="molecule type" value="Genomic_DNA"/>
</dbReference>
<dbReference type="STRING" id="574566.I0Z9Y5"/>
<comment type="caution">
    <text evidence="1">The sequence shown here is derived from an EMBL/GenBank/DDBJ whole genome shotgun (WGS) entry which is preliminary data.</text>
</comment>
<protein>
    <submittedName>
        <fullName evidence="1">Uncharacterized protein</fullName>
    </submittedName>
</protein>
<dbReference type="KEGG" id="csl:COCSUDRAFT_55460"/>
<dbReference type="GeneID" id="17045469"/>
<accession>I0Z9Y5</accession>
<evidence type="ECO:0000313" key="2">
    <source>
        <dbReference type="Proteomes" id="UP000007264"/>
    </source>
</evidence>